<dbReference type="InterPro" id="IPR003664">
    <property type="entry name" value="FA_synthesis"/>
</dbReference>
<keyword evidence="5 10" id="KW-0443">Lipid metabolism</keyword>
<evidence type="ECO:0000313" key="12">
    <source>
        <dbReference type="Proteomes" id="UP000319619"/>
    </source>
</evidence>
<evidence type="ECO:0000256" key="5">
    <source>
        <dbReference type="ARBA" id="ARBA00023098"/>
    </source>
</evidence>
<keyword evidence="7 10" id="KW-1208">Phospholipid metabolism</keyword>
<dbReference type="SUPFAM" id="SSF53659">
    <property type="entry name" value="Isocitrate/Isopropylmalate dehydrogenase-like"/>
    <property type="match status" value="1"/>
</dbReference>
<evidence type="ECO:0000256" key="10">
    <source>
        <dbReference type="HAMAP-Rule" id="MF_00019"/>
    </source>
</evidence>
<evidence type="ECO:0000256" key="6">
    <source>
        <dbReference type="ARBA" id="ARBA00023209"/>
    </source>
</evidence>
<dbReference type="PIRSF" id="PIRSF002465">
    <property type="entry name" value="Phsphlp_syn_PlsX"/>
    <property type="match status" value="1"/>
</dbReference>
<protein>
    <recommendedName>
        <fullName evidence="8 10">Phosphate acyltransferase</fullName>
        <ecNumber evidence="8 10">2.3.1.274</ecNumber>
    </recommendedName>
    <alternativeName>
        <fullName evidence="10">Acyl-ACP phosphotransacylase</fullName>
    </alternativeName>
    <alternativeName>
        <fullName evidence="10">Acyl-[acyl-carrier-protein]--phosphate acyltransferase</fullName>
    </alternativeName>
    <alternativeName>
        <fullName evidence="10">Phosphate-acyl-ACP acyltransferase</fullName>
    </alternativeName>
</protein>
<accession>A0A532V5L3</accession>
<comment type="catalytic activity">
    <reaction evidence="1 10">
        <text>a fatty acyl-[ACP] + phosphate = an acyl phosphate + holo-[ACP]</text>
        <dbReference type="Rhea" id="RHEA:42292"/>
        <dbReference type="Rhea" id="RHEA-COMP:9685"/>
        <dbReference type="Rhea" id="RHEA-COMP:14125"/>
        <dbReference type="ChEBI" id="CHEBI:43474"/>
        <dbReference type="ChEBI" id="CHEBI:59918"/>
        <dbReference type="ChEBI" id="CHEBI:64479"/>
        <dbReference type="ChEBI" id="CHEBI:138651"/>
        <dbReference type="EC" id="2.3.1.274"/>
    </reaction>
</comment>
<dbReference type="GO" id="GO:0005737">
    <property type="term" value="C:cytoplasm"/>
    <property type="evidence" value="ECO:0007669"/>
    <property type="project" value="UniProtKB-SubCell"/>
</dbReference>
<dbReference type="Proteomes" id="UP000319619">
    <property type="component" value="Unassembled WGS sequence"/>
</dbReference>
<comment type="subunit">
    <text evidence="9 10">Homodimer. Probably interacts with PlsY.</text>
</comment>
<dbReference type="GO" id="GO:0008654">
    <property type="term" value="P:phospholipid biosynthetic process"/>
    <property type="evidence" value="ECO:0007669"/>
    <property type="project" value="UniProtKB-KW"/>
</dbReference>
<keyword evidence="6 10" id="KW-0594">Phospholipid biosynthesis</keyword>
<gene>
    <name evidence="10 11" type="primary">plsX</name>
    <name evidence="11" type="ORF">CEE37_02005</name>
</gene>
<reference evidence="11 12" key="1">
    <citation type="submission" date="2017-06" db="EMBL/GenBank/DDBJ databases">
        <title>Novel microbial phyla capable of carbon fixation and sulfur reduction in deep-sea sediments.</title>
        <authorList>
            <person name="Huang J."/>
            <person name="Baker B."/>
            <person name="Wang Y."/>
        </authorList>
    </citation>
    <scope>NUCLEOTIDE SEQUENCE [LARGE SCALE GENOMIC DNA]</scope>
    <source>
        <strain evidence="11">B3_LCP</strain>
    </source>
</reference>
<dbReference type="Pfam" id="PF02504">
    <property type="entry name" value="FA_synthesis"/>
    <property type="match status" value="1"/>
</dbReference>
<keyword evidence="3 10" id="KW-0444">Lipid biosynthesis</keyword>
<evidence type="ECO:0000256" key="3">
    <source>
        <dbReference type="ARBA" id="ARBA00022516"/>
    </source>
</evidence>
<comment type="pathway">
    <text evidence="10">Lipid metabolism; phospholipid metabolism.</text>
</comment>
<keyword evidence="11" id="KW-0012">Acyltransferase</keyword>
<comment type="function">
    <text evidence="10">Catalyzes the reversible formation of acyl-phosphate (acyl-PO(4)) from acyl-[acyl-carrier-protein] (acyl-ACP). This enzyme utilizes acyl-ACP as fatty acyl donor, but not acyl-CoA.</text>
</comment>
<comment type="subcellular location">
    <subcellularLocation>
        <location evidence="10">Cytoplasm</location>
    </subcellularLocation>
    <text evidence="10">Associated with the membrane possibly through PlsY.</text>
</comment>
<dbReference type="PANTHER" id="PTHR30100">
    <property type="entry name" value="FATTY ACID/PHOSPHOLIPID SYNTHESIS PROTEIN PLSX"/>
    <property type="match status" value="1"/>
</dbReference>
<dbReference type="AlphaFoldDB" id="A0A532V5L3"/>
<evidence type="ECO:0000256" key="2">
    <source>
        <dbReference type="ARBA" id="ARBA00022490"/>
    </source>
</evidence>
<keyword evidence="2 10" id="KW-0963">Cytoplasm</keyword>
<organism evidence="11 12">
    <name type="scientific">candidate division LCP-89 bacterium B3_LCP</name>
    <dbReference type="NCBI Taxonomy" id="2012998"/>
    <lineage>
        <taxon>Bacteria</taxon>
        <taxon>Pseudomonadati</taxon>
        <taxon>Bacteria division LCP-89</taxon>
    </lineage>
</organism>
<dbReference type="GO" id="GO:0006633">
    <property type="term" value="P:fatty acid biosynthetic process"/>
    <property type="evidence" value="ECO:0007669"/>
    <property type="project" value="UniProtKB-UniRule"/>
</dbReference>
<evidence type="ECO:0000256" key="9">
    <source>
        <dbReference type="ARBA" id="ARBA00046608"/>
    </source>
</evidence>
<evidence type="ECO:0000256" key="7">
    <source>
        <dbReference type="ARBA" id="ARBA00023264"/>
    </source>
</evidence>
<sequence>MRIALDTLGGENAPDAIIQGAIEASRRWEDLSLKLVGDPGTLKSLLHRYEGDPKRFSFQDGPSLISDTESPVEALISKPDASILVALGSCRRGEVDAVVSAGSTGAQIVASIQELGLLESVLRPAIGSYFPTPGGNTFILDVGANTSSRPIHLLQFAAMGTIFRQHLDGIEKPKVALLSNGEESRKGSNITRDAYELLEIVPELNFIGNIEGHDIYSDKADVIVCDGFMGNVLLKFAESIPEMLTHSYKSHKSGDKDYDPLINDLIPSFDYQEFGGVPLLGVNGVSIISHGHSTPKAITNAIGEAIKMVNLRVNEKIREQLTEMGQWSAIIKTKALLGRFRWRPSGDKQ</sequence>
<evidence type="ECO:0000256" key="8">
    <source>
        <dbReference type="ARBA" id="ARBA00024069"/>
    </source>
</evidence>
<evidence type="ECO:0000256" key="1">
    <source>
        <dbReference type="ARBA" id="ARBA00001232"/>
    </source>
</evidence>
<name>A0A532V5L3_UNCL8</name>
<proteinExistence type="inferred from homology"/>
<dbReference type="PANTHER" id="PTHR30100:SF1">
    <property type="entry name" value="PHOSPHATE ACYLTRANSFERASE"/>
    <property type="match status" value="1"/>
</dbReference>
<evidence type="ECO:0000313" key="11">
    <source>
        <dbReference type="EMBL" id="TKJ42481.1"/>
    </source>
</evidence>
<dbReference type="HAMAP" id="MF_00019">
    <property type="entry name" value="PlsX"/>
    <property type="match status" value="1"/>
</dbReference>
<evidence type="ECO:0000256" key="4">
    <source>
        <dbReference type="ARBA" id="ARBA00022679"/>
    </source>
</evidence>
<dbReference type="UniPathway" id="UPA00085"/>
<keyword evidence="4 10" id="KW-0808">Transferase</keyword>
<dbReference type="InterPro" id="IPR012281">
    <property type="entry name" value="Phospholipid_synth_PlsX-like"/>
</dbReference>
<dbReference type="Gene3D" id="3.40.718.10">
    <property type="entry name" value="Isopropylmalate Dehydrogenase"/>
    <property type="match status" value="1"/>
</dbReference>
<dbReference type="GO" id="GO:0043811">
    <property type="term" value="F:phosphate:acyl-[acyl carrier protein] acyltransferase activity"/>
    <property type="evidence" value="ECO:0007669"/>
    <property type="project" value="UniProtKB-UniRule"/>
</dbReference>
<dbReference type="EMBL" id="NJBN01000001">
    <property type="protein sequence ID" value="TKJ42481.1"/>
    <property type="molecule type" value="Genomic_DNA"/>
</dbReference>
<comment type="similarity">
    <text evidence="10">Belongs to the PlsX family.</text>
</comment>
<comment type="caution">
    <text evidence="11">The sequence shown here is derived from an EMBL/GenBank/DDBJ whole genome shotgun (WGS) entry which is preliminary data.</text>
</comment>
<dbReference type="EC" id="2.3.1.274" evidence="8 10"/>
<dbReference type="NCBIfam" id="TIGR00182">
    <property type="entry name" value="plsX"/>
    <property type="match status" value="1"/>
</dbReference>